<evidence type="ECO:0000256" key="4">
    <source>
        <dbReference type="ARBA" id="ARBA00022980"/>
    </source>
</evidence>
<comment type="similarity">
    <text evidence="1 7 8">Belongs to the universal ribosomal protein uS11 family.</text>
</comment>
<feature type="compositionally biased region" description="Basic residues" evidence="9">
    <location>
        <begin position="28"/>
        <end position="37"/>
    </location>
</feature>
<dbReference type="GO" id="GO:0019843">
    <property type="term" value="F:rRNA binding"/>
    <property type="evidence" value="ECO:0007669"/>
    <property type="project" value="UniProtKB-UniRule"/>
</dbReference>
<feature type="compositionally biased region" description="Low complexity" evidence="9">
    <location>
        <begin position="17"/>
        <end position="27"/>
    </location>
</feature>
<dbReference type="Gene3D" id="3.30.420.80">
    <property type="entry name" value="Ribosomal protein S11"/>
    <property type="match status" value="1"/>
</dbReference>
<dbReference type="PIRSF" id="PIRSF002131">
    <property type="entry name" value="Ribosomal_S11"/>
    <property type="match status" value="1"/>
</dbReference>
<organism evidence="10 11">
    <name type="scientific">candidate division Kazan bacterium GW2011_GWB1_45_10</name>
    <dbReference type="NCBI Taxonomy" id="1620411"/>
    <lineage>
        <taxon>Bacteria</taxon>
        <taxon>Bacteria division Kazan-3B-28</taxon>
    </lineage>
</organism>
<evidence type="ECO:0000256" key="5">
    <source>
        <dbReference type="ARBA" id="ARBA00023274"/>
    </source>
</evidence>
<evidence type="ECO:0000256" key="3">
    <source>
        <dbReference type="ARBA" id="ARBA00022884"/>
    </source>
</evidence>
<evidence type="ECO:0000256" key="6">
    <source>
        <dbReference type="ARBA" id="ARBA00035160"/>
    </source>
</evidence>
<dbReference type="GO" id="GO:0005840">
    <property type="term" value="C:ribosome"/>
    <property type="evidence" value="ECO:0007669"/>
    <property type="project" value="UniProtKB-KW"/>
</dbReference>
<dbReference type="NCBIfam" id="NF003698">
    <property type="entry name" value="PRK05309.1"/>
    <property type="match status" value="1"/>
</dbReference>
<name>A0A0G1KU47_UNCK3</name>
<keyword evidence="5 7" id="KW-0687">Ribonucleoprotein</keyword>
<evidence type="ECO:0000256" key="7">
    <source>
        <dbReference type="HAMAP-Rule" id="MF_01310"/>
    </source>
</evidence>
<reference evidence="10 11" key="1">
    <citation type="journal article" date="2015" name="Nature">
        <title>rRNA introns, odd ribosomes, and small enigmatic genomes across a large radiation of phyla.</title>
        <authorList>
            <person name="Brown C.T."/>
            <person name="Hug L.A."/>
            <person name="Thomas B.C."/>
            <person name="Sharon I."/>
            <person name="Castelle C.J."/>
            <person name="Singh A."/>
            <person name="Wilkins M.J."/>
            <person name="Williams K.H."/>
            <person name="Banfield J.F."/>
        </authorList>
    </citation>
    <scope>NUCLEOTIDE SEQUENCE [LARGE SCALE GENOMIC DNA]</scope>
</reference>
<gene>
    <name evidence="7" type="primary">rpsK</name>
    <name evidence="10" type="ORF">VE97_C0005G0009</name>
</gene>
<evidence type="ECO:0000256" key="2">
    <source>
        <dbReference type="ARBA" id="ARBA00022730"/>
    </source>
</evidence>
<dbReference type="EMBL" id="LCJZ01000005">
    <property type="protein sequence ID" value="KKT87126.1"/>
    <property type="molecule type" value="Genomic_DNA"/>
</dbReference>
<dbReference type="Pfam" id="PF00411">
    <property type="entry name" value="Ribosomal_S11"/>
    <property type="match status" value="1"/>
</dbReference>
<dbReference type="AlphaFoldDB" id="A0A0G1KU47"/>
<dbReference type="GO" id="GO:0006412">
    <property type="term" value="P:translation"/>
    <property type="evidence" value="ECO:0007669"/>
    <property type="project" value="UniProtKB-UniRule"/>
</dbReference>
<evidence type="ECO:0000256" key="9">
    <source>
        <dbReference type="SAM" id="MobiDB-lite"/>
    </source>
</evidence>
<evidence type="ECO:0000256" key="1">
    <source>
        <dbReference type="ARBA" id="ARBA00006194"/>
    </source>
</evidence>
<dbReference type="InterPro" id="IPR018102">
    <property type="entry name" value="Ribosomal_uS11_CS"/>
</dbReference>
<accession>A0A0G1KU47</accession>
<feature type="compositionally biased region" description="Basic residues" evidence="9">
    <location>
        <begin position="1"/>
        <end position="16"/>
    </location>
</feature>
<dbReference type="GO" id="GO:0003735">
    <property type="term" value="F:structural constituent of ribosome"/>
    <property type="evidence" value="ECO:0007669"/>
    <property type="project" value="InterPro"/>
</dbReference>
<dbReference type="PATRIC" id="fig|1620411.3.peg.60"/>
<keyword evidence="2 7" id="KW-0699">rRNA-binding</keyword>
<comment type="function">
    <text evidence="7">Located on the platform of the 30S subunit, it bridges several disparate RNA helices of the 16S rRNA. Forms part of the Shine-Dalgarno cleft in the 70S ribosome.</text>
</comment>
<dbReference type="Proteomes" id="UP000033958">
    <property type="component" value="Unassembled WGS sequence"/>
</dbReference>
<keyword evidence="4 7" id="KW-0689">Ribosomal protein</keyword>
<dbReference type="SUPFAM" id="SSF53137">
    <property type="entry name" value="Translational machinery components"/>
    <property type="match status" value="1"/>
</dbReference>
<dbReference type="HAMAP" id="MF_01310">
    <property type="entry name" value="Ribosomal_uS11"/>
    <property type="match status" value="1"/>
</dbReference>
<proteinExistence type="inferred from homology"/>
<feature type="region of interest" description="Disordered" evidence="9">
    <location>
        <begin position="1"/>
        <end position="37"/>
    </location>
</feature>
<comment type="subunit">
    <text evidence="7">Part of the 30S ribosomal subunit. Interacts with proteins S7 and S18. Binds to IF-3.</text>
</comment>
<dbReference type="InterPro" id="IPR036967">
    <property type="entry name" value="Ribosomal_uS11_sf"/>
</dbReference>
<protein>
    <recommendedName>
        <fullName evidence="6 7">Small ribosomal subunit protein uS11</fullName>
    </recommendedName>
</protein>
<dbReference type="NCBIfam" id="TIGR03632">
    <property type="entry name" value="uS11_bact"/>
    <property type="match status" value="1"/>
</dbReference>
<evidence type="ECO:0000313" key="11">
    <source>
        <dbReference type="Proteomes" id="UP000033958"/>
    </source>
</evidence>
<dbReference type="InterPro" id="IPR001971">
    <property type="entry name" value="Ribosomal_uS11"/>
</dbReference>
<dbReference type="PANTHER" id="PTHR11759">
    <property type="entry name" value="40S RIBOSOMAL PROTEIN S14/30S RIBOSOMAL PROTEIN S11"/>
    <property type="match status" value="1"/>
</dbReference>
<keyword evidence="3 7" id="KW-0694">RNA-binding</keyword>
<sequence length="153" mass="16549">MAGKKKQEKREKKARAKAQMQQQTKTKPTGKSKKAKKRTVQAGKIFIKSTFNNTLVTFTDLQGEVIAWSSSGRMGFKGSKKATPYASSLAAKTAAAKAVDMGLTKANIFVQGVGSGRDATIRSIDSAGIFIEAIKDITPLPHNGPRPRKSRRV</sequence>
<dbReference type="PROSITE" id="PS00054">
    <property type="entry name" value="RIBOSOMAL_S11"/>
    <property type="match status" value="1"/>
</dbReference>
<dbReference type="GO" id="GO:1990904">
    <property type="term" value="C:ribonucleoprotein complex"/>
    <property type="evidence" value="ECO:0007669"/>
    <property type="project" value="UniProtKB-KW"/>
</dbReference>
<comment type="caution">
    <text evidence="10">The sequence shown here is derived from an EMBL/GenBank/DDBJ whole genome shotgun (WGS) entry which is preliminary data.</text>
</comment>
<dbReference type="InterPro" id="IPR019981">
    <property type="entry name" value="Ribosomal_uS11_bac-type"/>
</dbReference>
<evidence type="ECO:0000313" key="10">
    <source>
        <dbReference type="EMBL" id="KKT87126.1"/>
    </source>
</evidence>
<evidence type="ECO:0000256" key="8">
    <source>
        <dbReference type="RuleBase" id="RU003629"/>
    </source>
</evidence>